<sequence length="102" mass="11605">MLFAVAYLASFCCRLVVFSHCSTLFNVILEIHCSYLYKSLAKGVPSYHCLVIKAFCKYIRFCTKLFYIKSLLVAVLSVEICLEISSLHCSFDNTANCCHRKS</sequence>
<dbReference type="AlphaFoldDB" id="A0A1D6G9Q1"/>
<proteinExistence type="predicted"/>
<protein>
    <submittedName>
        <fullName evidence="1">Proteasome subunit alpha type-3</fullName>
    </submittedName>
</protein>
<dbReference type="EMBL" id="CM000784">
    <property type="protein sequence ID" value="AQK99834.1"/>
    <property type="molecule type" value="Genomic_DNA"/>
</dbReference>
<reference evidence="1" key="1">
    <citation type="submission" date="2015-12" db="EMBL/GenBank/DDBJ databases">
        <title>Update maize B73 reference genome by single molecule sequencing technologies.</title>
        <authorList>
            <consortium name="Maize Genome Sequencing Project"/>
            <person name="Ware D."/>
        </authorList>
    </citation>
    <scope>NUCLEOTIDE SEQUENCE</scope>
    <source>
        <tissue evidence="1">Seedling</tissue>
    </source>
</reference>
<accession>A0A1D6G9Q1</accession>
<dbReference type="GO" id="GO:0000502">
    <property type="term" value="C:proteasome complex"/>
    <property type="evidence" value="ECO:0007669"/>
    <property type="project" value="UniProtKB-KW"/>
</dbReference>
<evidence type="ECO:0000313" key="1">
    <source>
        <dbReference type="EMBL" id="AQK99834.1"/>
    </source>
</evidence>
<organism evidence="1">
    <name type="scientific">Zea mays</name>
    <name type="common">Maize</name>
    <dbReference type="NCBI Taxonomy" id="4577"/>
    <lineage>
        <taxon>Eukaryota</taxon>
        <taxon>Viridiplantae</taxon>
        <taxon>Streptophyta</taxon>
        <taxon>Embryophyta</taxon>
        <taxon>Tracheophyta</taxon>
        <taxon>Spermatophyta</taxon>
        <taxon>Magnoliopsida</taxon>
        <taxon>Liliopsida</taxon>
        <taxon>Poales</taxon>
        <taxon>Poaceae</taxon>
        <taxon>PACMAD clade</taxon>
        <taxon>Panicoideae</taxon>
        <taxon>Andropogonodae</taxon>
        <taxon>Andropogoneae</taxon>
        <taxon>Tripsacinae</taxon>
        <taxon>Zea</taxon>
    </lineage>
</organism>
<gene>
    <name evidence="1" type="ORF">ZEAMMB73_Zm00001d012546</name>
</gene>
<name>A0A1D6G9Q1_MAIZE</name>
<keyword evidence="1" id="KW-0647">Proteasome</keyword>